<keyword evidence="1" id="KW-1133">Transmembrane helix</keyword>
<evidence type="ECO:0000313" key="3">
    <source>
        <dbReference type="EMBL" id="KAF0694939.1"/>
    </source>
</evidence>
<gene>
    <name evidence="4" type="primary">Aste57867_14218</name>
    <name evidence="3" type="ORF">As57867_014167</name>
    <name evidence="4" type="ORF">ASTE57867_14218</name>
</gene>
<keyword evidence="1" id="KW-0472">Membrane</keyword>
<feature type="transmembrane region" description="Helical" evidence="1">
    <location>
        <begin position="82"/>
        <end position="100"/>
    </location>
</feature>
<feature type="signal peptide" evidence="2">
    <location>
        <begin position="1"/>
        <end position="15"/>
    </location>
</feature>
<dbReference type="EMBL" id="CAADRA010005551">
    <property type="protein sequence ID" value="VFT91043.1"/>
    <property type="molecule type" value="Genomic_DNA"/>
</dbReference>
<dbReference type="AlphaFoldDB" id="A0A485L0P2"/>
<evidence type="ECO:0000256" key="2">
    <source>
        <dbReference type="SAM" id="SignalP"/>
    </source>
</evidence>
<sequence>MALLAKLTLLPQASAHLAAHGVLGVRGYVLILTSFLSVFLDVRVIPLRDARLVQATSVPPSLHVSLLRLTHGLPFQLDNYGVWLDLKALFFAGLVVVLLLRVKFQRVLFVPTVMPHCALSYSSPLLFSTWFGSLVGPLVDKKGRDGILPATSLDKDRHTHEPRLWHNPAFYLYERHATHVTFYHPLPLKRMAAWKDEDPTSFRLLENDRLVRLSWKEQIRVE</sequence>
<accession>A0A485L0P2</accession>
<feature type="chain" id="PRO_5036355509" evidence="2">
    <location>
        <begin position="16"/>
        <end position="222"/>
    </location>
</feature>
<feature type="transmembrane region" description="Helical" evidence="1">
    <location>
        <begin position="25"/>
        <end position="45"/>
    </location>
</feature>
<evidence type="ECO:0000256" key="1">
    <source>
        <dbReference type="SAM" id="Phobius"/>
    </source>
</evidence>
<reference evidence="3" key="2">
    <citation type="submission" date="2019-06" db="EMBL/GenBank/DDBJ databases">
        <title>Genomics analysis of Aphanomyces spp. identifies a new class of oomycete effector associated with host adaptation.</title>
        <authorList>
            <person name="Gaulin E."/>
        </authorList>
    </citation>
    <scope>NUCLEOTIDE SEQUENCE</scope>
    <source>
        <strain evidence="3">CBS 578.67</strain>
    </source>
</reference>
<name>A0A485L0P2_9STRA</name>
<dbReference type="Proteomes" id="UP000332933">
    <property type="component" value="Unassembled WGS sequence"/>
</dbReference>
<evidence type="ECO:0000313" key="4">
    <source>
        <dbReference type="EMBL" id="VFT91043.1"/>
    </source>
</evidence>
<keyword evidence="2" id="KW-0732">Signal</keyword>
<keyword evidence="1" id="KW-0812">Transmembrane</keyword>
<keyword evidence="5" id="KW-1185">Reference proteome</keyword>
<proteinExistence type="predicted"/>
<evidence type="ECO:0000313" key="5">
    <source>
        <dbReference type="Proteomes" id="UP000332933"/>
    </source>
</evidence>
<organism evidence="4 5">
    <name type="scientific">Aphanomyces stellatus</name>
    <dbReference type="NCBI Taxonomy" id="120398"/>
    <lineage>
        <taxon>Eukaryota</taxon>
        <taxon>Sar</taxon>
        <taxon>Stramenopiles</taxon>
        <taxon>Oomycota</taxon>
        <taxon>Saprolegniomycetes</taxon>
        <taxon>Saprolegniales</taxon>
        <taxon>Verrucalvaceae</taxon>
        <taxon>Aphanomyces</taxon>
    </lineage>
</organism>
<protein>
    <submittedName>
        <fullName evidence="4">Aste57867_14218 protein</fullName>
    </submittedName>
</protein>
<reference evidence="4 5" key="1">
    <citation type="submission" date="2019-03" db="EMBL/GenBank/DDBJ databases">
        <authorList>
            <person name="Gaulin E."/>
            <person name="Dumas B."/>
        </authorList>
    </citation>
    <scope>NUCLEOTIDE SEQUENCE [LARGE SCALE GENOMIC DNA]</scope>
    <source>
        <strain evidence="4">CBS 568.67</strain>
    </source>
</reference>
<dbReference type="EMBL" id="VJMH01005530">
    <property type="protein sequence ID" value="KAF0694939.1"/>
    <property type="molecule type" value="Genomic_DNA"/>
</dbReference>